<keyword evidence="2" id="KW-0805">Transcription regulation</keyword>
<dbReference type="Proteomes" id="UP001500751">
    <property type="component" value="Unassembled WGS sequence"/>
</dbReference>
<keyword evidence="4" id="KW-0804">Transcription</keyword>
<dbReference type="PANTHER" id="PTHR43214:SF24">
    <property type="entry name" value="TRANSCRIPTIONAL REGULATORY PROTEIN NARL-RELATED"/>
    <property type="match status" value="1"/>
</dbReference>
<dbReference type="PROSITE" id="PS50043">
    <property type="entry name" value="HTH_LUXR_2"/>
    <property type="match status" value="1"/>
</dbReference>
<dbReference type="SUPFAM" id="SSF52172">
    <property type="entry name" value="CheY-like"/>
    <property type="match status" value="1"/>
</dbReference>
<evidence type="ECO:0000259" key="7">
    <source>
        <dbReference type="PROSITE" id="PS50110"/>
    </source>
</evidence>
<feature type="modified residue" description="4-aspartylphosphate" evidence="5">
    <location>
        <position position="54"/>
    </location>
</feature>
<dbReference type="CDD" id="cd06170">
    <property type="entry name" value="LuxR_C_like"/>
    <property type="match status" value="1"/>
</dbReference>
<evidence type="ECO:0000313" key="8">
    <source>
        <dbReference type="EMBL" id="GAA2038785.1"/>
    </source>
</evidence>
<dbReference type="Gene3D" id="3.40.50.2300">
    <property type="match status" value="1"/>
</dbReference>
<name>A0ABN2ULP2_9ACTN</name>
<proteinExistence type="predicted"/>
<evidence type="ECO:0000256" key="5">
    <source>
        <dbReference type="PROSITE-ProRule" id="PRU00169"/>
    </source>
</evidence>
<comment type="caution">
    <text evidence="8">The sequence shown here is derived from an EMBL/GenBank/DDBJ whole genome shotgun (WGS) entry which is preliminary data.</text>
</comment>
<dbReference type="Gene3D" id="1.10.10.10">
    <property type="entry name" value="Winged helix-like DNA-binding domain superfamily/Winged helix DNA-binding domain"/>
    <property type="match status" value="1"/>
</dbReference>
<dbReference type="PANTHER" id="PTHR43214">
    <property type="entry name" value="TWO-COMPONENT RESPONSE REGULATOR"/>
    <property type="match status" value="1"/>
</dbReference>
<dbReference type="Pfam" id="PF00072">
    <property type="entry name" value="Response_reg"/>
    <property type="match status" value="1"/>
</dbReference>
<sequence length="260" mass="27406">MARILIVDDQDLVREGLVALLRAAPAGHTVSEAADGEQAVEAAARDRPDLILMDIRMPGMDGIAAMERVLAEAAPPPPRVLILTTFDHDEYLHAALRAGASGFLLKTIPARRLFAAVEAVCDGDLPFTPEITHRLIDAYTHAPPTVRDPAVGGPVIGDLASGGPAISGPPVPRSTVPALPLAAPVHVAARRTATCLTNRERDVFRLAAHGLSNADIAARLHLAEVTVKTHLYRGMNKLGLTSRAQAVAYAYQSGLITLAG</sequence>
<dbReference type="InterPro" id="IPR058245">
    <property type="entry name" value="NreC/VraR/RcsB-like_REC"/>
</dbReference>
<evidence type="ECO:0000256" key="4">
    <source>
        <dbReference type="ARBA" id="ARBA00023163"/>
    </source>
</evidence>
<reference evidence="8 9" key="1">
    <citation type="journal article" date="2019" name="Int. J. Syst. Evol. Microbiol.">
        <title>The Global Catalogue of Microorganisms (GCM) 10K type strain sequencing project: providing services to taxonomists for standard genome sequencing and annotation.</title>
        <authorList>
            <consortium name="The Broad Institute Genomics Platform"/>
            <consortium name="The Broad Institute Genome Sequencing Center for Infectious Disease"/>
            <person name="Wu L."/>
            <person name="Ma J."/>
        </authorList>
    </citation>
    <scope>NUCLEOTIDE SEQUENCE [LARGE SCALE GENOMIC DNA]</scope>
    <source>
        <strain evidence="8 9">JCM 16014</strain>
    </source>
</reference>
<evidence type="ECO:0000256" key="2">
    <source>
        <dbReference type="ARBA" id="ARBA00023015"/>
    </source>
</evidence>
<dbReference type="InterPro" id="IPR011006">
    <property type="entry name" value="CheY-like_superfamily"/>
</dbReference>
<dbReference type="PRINTS" id="PR00038">
    <property type="entry name" value="HTHLUXR"/>
</dbReference>
<protein>
    <submittedName>
        <fullName evidence="8">Response regulator transcription factor</fullName>
    </submittedName>
</protein>
<dbReference type="SUPFAM" id="SSF46894">
    <property type="entry name" value="C-terminal effector domain of the bipartite response regulators"/>
    <property type="match status" value="1"/>
</dbReference>
<dbReference type="PROSITE" id="PS50110">
    <property type="entry name" value="RESPONSE_REGULATORY"/>
    <property type="match status" value="1"/>
</dbReference>
<accession>A0ABN2ULP2</accession>
<keyword evidence="3" id="KW-0238">DNA-binding</keyword>
<dbReference type="InterPro" id="IPR036388">
    <property type="entry name" value="WH-like_DNA-bd_sf"/>
</dbReference>
<dbReference type="InterPro" id="IPR001789">
    <property type="entry name" value="Sig_transdc_resp-reg_receiver"/>
</dbReference>
<feature type="domain" description="HTH luxR-type" evidence="6">
    <location>
        <begin position="189"/>
        <end position="254"/>
    </location>
</feature>
<keyword evidence="1 5" id="KW-0597">Phosphoprotein</keyword>
<feature type="domain" description="Response regulatory" evidence="7">
    <location>
        <begin position="3"/>
        <end position="121"/>
    </location>
</feature>
<gene>
    <name evidence="8" type="ORF">GCM10009839_45570</name>
</gene>
<keyword evidence="9" id="KW-1185">Reference proteome</keyword>
<dbReference type="SMART" id="SM00448">
    <property type="entry name" value="REC"/>
    <property type="match status" value="1"/>
</dbReference>
<organism evidence="8 9">
    <name type="scientific">Catenulispora yoronensis</name>
    <dbReference type="NCBI Taxonomy" id="450799"/>
    <lineage>
        <taxon>Bacteria</taxon>
        <taxon>Bacillati</taxon>
        <taxon>Actinomycetota</taxon>
        <taxon>Actinomycetes</taxon>
        <taxon>Catenulisporales</taxon>
        <taxon>Catenulisporaceae</taxon>
        <taxon>Catenulispora</taxon>
    </lineage>
</organism>
<dbReference type="EMBL" id="BAAAQN010000027">
    <property type="protein sequence ID" value="GAA2038785.1"/>
    <property type="molecule type" value="Genomic_DNA"/>
</dbReference>
<evidence type="ECO:0000256" key="3">
    <source>
        <dbReference type="ARBA" id="ARBA00023125"/>
    </source>
</evidence>
<dbReference type="InterPro" id="IPR000792">
    <property type="entry name" value="Tscrpt_reg_LuxR_C"/>
</dbReference>
<dbReference type="SMART" id="SM00421">
    <property type="entry name" value="HTH_LUXR"/>
    <property type="match status" value="1"/>
</dbReference>
<evidence type="ECO:0000256" key="1">
    <source>
        <dbReference type="ARBA" id="ARBA00022553"/>
    </source>
</evidence>
<evidence type="ECO:0000313" key="9">
    <source>
        <dbReference type="Proteomes" id="UP001500751"/>
    </source>
</evidence>
<dbReference type="InterPro" id="IPR039420">
    <property type="entry name" value="WalR-like"/>
</dbReference>
<dbReference type="InterPro" id="IPR016032">
    <property type="entry name" value="Sig_transdc_resp-reg_C-effctor"/>
</dbReference>
<evidence type="ECO:0000259" key="6">
    <source>
        <dbReference type="PROSITE" id="PS50043"/>
    </source>
</evidence>
<dbReference type="CDD" id="cd17535">
    <property type="entry name" value="REC_NarL-like"/>
    <property type="match status" value="1"/>
</dbReference>
<dbReference type="Pfam" id="PF00196">
    <property type="entry name" value="GerE"/>
    <property type="match status" value="1"/>
</dbReference>
<dbReference type="RefSeq" id="WP_344667661.1">
    <property type="nucleotide sequence ID" value="NZ_BAAAQN010000027.1"/>
</dbReference>